<dbReference type="SMART" id="SM00256">
    <property type="entry name" value="FBOX"/>
    <property type="match status" value="1"/>
</dbReference>
<feature type="compositionally biased region" description="Basic and acidic residues" evidence="1">
    <location>
        <begin position="301"/>
        <end position="312"/>
    </location>
</feature>
<feature type="compositionally biased region" description="Basic residues" evidence="1">
    <location>
        <begin position="325"/>
        <end position="342"/>
    </location>
</feature>
<dbReference type="SUPFAM" id="SSF81383">
    <property type="entry name" value="F-box domain"/>
    <property type="match status" value="1"/>
</dbReference>
<evidence type="ECO:0000259" key="2">
    <source>
        <dbReference type="PROSITE" id="PS50181"/>
    </source>
</evidence>
<sequence length="454" mass="52408">MFPNPILQQIFAYLPLPDRLRASRVSRRWYYNCNDPHLYQDVVLKNLEFNTLLLAMQRIVQIGPRIRSITIENCYSEFIQNTVVPVQFSNQPPNRPLLFSHIRALQPARRRQEYLKNGFELHNHFSDIFSQLMELGHATLHTIKILNCDLDFEMTELFCAIACNANTLSTFHYVNNGDKGLHSSGLLQAIVSGSPKMRHFRGLHAGMNDAVLMTMARHWPLLESLTLCSIKSKDVLELTGLISEDGHELRGASPTGTISSRAFWELLCKCKNLRTLEVHDLACVTNRDLALYNSLRDALQEQRSKSARESSKRRFRPYDTPSLKHSYHHHHYSKRHHHHHQHQQQLDTSQLDLPGSSLRNLRVTKFITTPLSTPGFHDIAKLFPNLDRFEYATNFYTFNNQFEGVTPEMYEAERAAVASFMATQKSLVYDGQWNEPITTEQRLMAGMTTRSNEQ</sequence>
<dbReference type="OrthoDB" id="3219396at2759"/>
<dbReference type="Gene3D" id="1.20.1280.50">
    <property type="match status" value="1"/>
</dbReference>
<dbReference type="AlphaFoldDB" id="A0A168GQP1"/>
<accession>A0A168GQP1</accession>
<dbReference type="PROSITE" id="PS50181">
    <property type="entry name" value="FBOX"/>
    <property type="match status" value="1"/>
</dbReference>
<dbReference type="InterPro" id="IPR036047">
    <property type="entry name" value="F-box-like_dom_sf"/>
</dbReference>
<evidence type="ECO:0000313" key="4">
    <source>
        <dbReference type="Proteomes" id="UP000077051"/>
    </source>
</evidence>
<dbReference type="Proteomes" id="UP000077051">
    <property type="component" value="Unassembled WGS sequence"/>
</dbReference>
<proteinExistence type="predicted"/>
<reference evidence="3 4" key="1">
    <citation type="submission" date="2015-06" db="EMBL/GenBank/DDBJ databases">
        <title>Expansion of signal transduction pathways in fungi by whole-genome duplication.</title>
        <authorList>
            <consortium name="DOE Joint Genome Institute"/>
            <person name="Corrochano L.M."/>
            <person name="Kuo A."/>
            <person name="Marcet-Houben M."/>
            <person name="Polaino S."/>
            <person name="Salamov A."/>
            <person name="Villalobos J.M."/>
            <person name="Alvarez M.I."/>
            <person name="Avalos J."/>
            <person name="Benito E.P."/>
            <person name="Benoit I."/>
            <person name="Burger G."/>
            <person name="Camino L.P."/>
            <person name="Canovas D."/>
            <person name="Cerda-Olmedo E."/>
            <person name="Cheng J.-F."/>
            <person name="Dominguez A."/>
            <person name="Elias M."/>
            <person name="Eslava A.P."/>
            <person name="Glaser F."/>
            <person name="Grimwood J."/>
            <person name="Gutierrez G."/>
            <person name="Heitman J."/>
            <person name="Henrissat B."/>
            <person name="Iturriaga E.A."/>
            <person name="Lang B.F."/>
            <person name="Lavin J.L."/>
            <person name="Lee S."/>
            <person name="Li W."/>
            <person name="Lindquist E."/>
            <person name="Lopez-Garcia S."/>
            <person name="Luque E.M."/>
            <person name="Marcos A.T."/>
            <person name="Martin J."/>
            <person name="Mccluskey K."/>
            <person name="Medina H.R."/>
            <person name="Miralles-Duran A."/>
            <person name="Miyazaki A."/>
            <person name="Munoz-Torres E."/>
            <person name="Oguiza J.A."/>
            <person name="Ohm R."/>
            <person name="Olmedo M."/>
            <person name="Orejas M."/>
            <person name="Ortiz-Castellanos L."/>
            <person name="Pisabarro A.G."/>
            <person name="Rodriguez-Romero J."/>
            <person name="Ruiz-Herrera J."/>
            <person name="Ruiz-Vazquez R."/>
            <person name="Sanz C."/>
            <person name="Schackwitz W."/>
            <person name="Schmutz J."/>
            <person name="Shahriari M."/>
            <person name="Shelest E."/>
            <person name="Silva-Franco F."/>
            <person name="Soanes D."/>
            <person name="Syed K."/>
            <person name="Tagua V.G."/>
            <person name="Talbot N.J."/>
            <person name="Thon M."/>
            <person name="De Vries R.P."/>
            <person name="Wiebenga A."/>
            <person name="Yadav J.S."/>
            <person name="Braun E.L."/>
            <person name="Baker S."/>
            <person name="Garre V."/>
            <person name="Horwitz B."/>
            <person name="Torres-Martinez S."/>
            <person name="Idnurm A."/>
            <person name="Herrera-Estrella A."/>
            <person name="Gabaldon T."/>
            <person name="Grigoriev I.V."/>
        </authorList>
    </citation>
    <scope>NUCLEOTIDE SEQUENCE [LARGE SCALE GENOMIC DNA]</scope>
    <source>
        <strain evidence="3 4">CBS 277.49</strain>
    </source>
</reference>
<dbReference type="STRING" id="747725.A0A168GQP1"/>
<dbReference type="Gene3D" id="3.80.10.10">
    <property type="entry name" value="Ribonuclease Inhibitor"/>
    <property type="match status" value="1"/>
</dbReference>
<organism evidence="3 4">
    <name type="scientific">Mucor lusitanicus CBS 277.49</name>
    <dbReference type="NCBI Taxonomy" id="747725"/>
    <lineage>
        <taxon>Eukaryota</taxon>
        <taxon>Fungi</taxon>
        <taxon>Fungi incertae sedis</taxon>
        <taxon>Mucoromycota</taxon>
        <taxon>Mucoromycotina</taxon>
        <taxon>Mucoromycetes</taxon>
        <taxon>Mucorales</taxon>
        <taxon>Mucorineae</taxon>
        <taxon>Mucoraceae</taxon>
        <taxon>Mucor</taxon>
    </lineage>
</organism>
<dbReference type="InterPro" id="IPR032675">
    <property type="entry name" value="LRR_dom_sf"/>
</dbReference>
<dbReference type="EMBL" id="AMYB01000012">
    <property type="protein sequence ID" value="OAC97935.1"/>
    <property type="molecule type" value="Genomic_DNA"/>
</dbReference>
<dbReference type="Pfam" id="PF12937">
    <property type="entry name" value="F-box-like"/>
    <property type="match status" value="1"/>
</dbReference>
<dbReference type="VEuPathDB" id="FungiDB:MUCCIDRAFT_116014"/>
<protein>
    <recommendedName>
        <fullName evidence="2">F-box domain-containing protein</fullName>
    </recommendedName>
</protein>
<evidence type="ECO:0000256" key="1">
    <source>
        <dbReference type="SAM" id="MobiDB-lite"/>
    </source>
</evidence>
<keyword evidence="4" id="KW-1185">Reference proteome</keyword>
<name>A0A168GQP1_MUCCL</name>
<dbReference type="InterPro" id="IPR001810">
    <property type="entry name" value="F-box_dom"/>
</dbReference>
<comment type="caution">
    <text evidence="3">The sequence shown here is derived from an EMBL/GenBank/DDBJ whole genome shotgun (WGS) entry which is preliminary data.</text>
</comment>
<evidence type="ECO:0000313" key="3">
    <source>
        <dbReference type="EMBL" id="OAC97935.1"/>
    </source>
</evidence>
<feature type="domain" description="F-box" evidence="2">
    <location>
        <begin position="1"/>
        <end position="42"/>
    </location>
</feature>
<gene>
    <name evidence="3" type="ORF">MUCCIDRAFT_116014</name>
</gene>
<feature type="region of interest" description="Disordered" evidence="1">
    <location>
        <begin position="301"/>
        <end position="353"/>
    </location>
</feature>